<evidence type="ECO:0000256" key="6">
    <source>
        <dbReference type="ARBA" id="ARBA00022918"/>
    </source>
</evidence>
<feature type="domain" description="Integrase catalytic" evidence="10">
    <location>
        <begin position="1178"/>
        <end position="1348"/>
    </location>
</feature>
<dbReference type="PROSITE" id="PS50994">
    <property type="entry name" value="INTEGRASE"/>
    <property type="match status" value="1"/>
</dbReference>
<dbReference type="Gene3D" id="1.20.58.2220">
    <property type="entry name" value="Formin, FH2 domain"/>
    <property type="match status" value="1"/>
</dbReference>
<dbReference type="SUPFAM" id="SSF53098">
    <property type="entry name" value="Ribonuclease H-like"/>
    <property type="match status" value="1"/>
</dbReference>
<dbReference type="GO" id="GO:0003964">
    <property type="term" value="F:RNA-directed DNA polymerase activity"/>
    <property type="evidence" value="ECO:0007669"/>
    <property type="project" value="UniProtKB-KW"/>
</dbReference>
<evidence type="ECO:0000259" key="9">
    <source>
        <dbReference type="PROSITE" id="PS50158"/>
    </source>
</evidence>
<feature type="domain" description="CCHC-type" evidence="9">
    <location>
        <begin position="569"/>
        <end position="584"/>
    </location>
</feature>
<dbReference type="EMBL" id="CAMXCT010002273">
    <property type="protein sequence ID" value="CAI3996978.1"/>
    <property type="molecule type" value="Genomic_DNA"/>
</dbReference>
<keyword evidence="4" id="KW-0255">Endonuclease</keyword>
<dbReference type="InterPro" id="IPR011990">
    <property type="entry name" value="TPR-like_helical_dom_sf"/>
</dbReference>
<dbReference type="SUPFAM" id="SSF48452">
    <property type="entry name" value="TPR-like"/>
    <property type="match status" value="1"/>
</dbReference>
<evidence type="ECO:0000313" key="13">
    <source>
        <dbReference type="EMBL" id="CAL4784290.1"/>
    </source>
</evidence>
<sequence length="2134" mass="236360">MTSGECKALKVLSEQHVSAGEHEEALQVLGEAAVRFRKCNEQIPLAEMLIAAVAVHLDVGRLSQARKAADTALGVCRQLGPSGQRQLASGLCASARAHLADRDVRSWTIATQEAKEAQQLSVELQDAQGEVAARLLLSDALMAGGKLQEAYVQLSTLAMERRTCSDLEGEAIALYQCFRALRDAGSTETAIGTLHQALNIYWSLSVWGHEMFVRFGLDLKDLHDRSDDSDEITAMPEAQVHLAAGDSAVDHAMFSASTETAAKIFHRGDWDISFRDLQGKENAAVHPKIAFLVDDLEQYAQKIEMLAEIWPSDKLNELATRLILNSTGAAFQKLQLQKSVILTGTKDGIQAIVTILGGQWGKVNLERKYETVEKALFRCTQRGDETNDSYLARTDIYWTELLSKKTSLEEIQADVVLRGSLLSQEDKKKVILESDAAGKGLKKSKGKVYDATALFTEETDDAEGTAFTMEEPSEEDMLEMLLQEGDEDAAFISDYETAMTEAIQDDPELASALNAYTEARKRLSDRAKNRGFWPLGNSKGRGKGFKGRGKGAFKGARKSLQQRIMESSCRICGKRGHWKAECPDRPRSSGSAVPSTAATMTTVIESAPAETIDEFLPLEFMQLPVASEATLDDEPNPQVALFATHGSFGILDTGATKSVIGSALVPELLRSLHPKGHTPLLLSNTLLRALKSSIDISSSSLHSPVFGKPIKLHLNSRGLFLVDLNELVQSALKLSTAAETFANCDNVEAASVNKQDPIDRSGNECQLPIANRLVQVTLRLLHPIRVPTAKMSLADRFDRVLERSQTYAQGDSLEEFKSLSFEEKCQQTVTFGKTHMGKTYLDMYHNEPKWMKWFLRTYETSQKLDHLKLRHFVQIMVEQEEKGETPPTMTLTEPSLQMPMFAKAKARPRDQASSHRPHEEMTLHQEMEPDADEWSLASMNPESNEMITALQVGELKDPVSQLLIQKSMTVRTTYSKPKKFLKPAAKLIEPNELPRKRRRLEVKGPEDDAKTLVQQIVTSIKQQLPRVGKHEITDPRVIEKVQEVFNDKTVQRIVACKDLLPDQSDSQSPTPDESIPMLSQNPDSRSQSQESEVPGEPKILDLDQDPDAADIQSQMPGNRFLALPAEERSLLIRVHKNLGHPSKQVLSQVLRQKGFPTTMIQALEDYQCSTCQMQQKPRIPRPATLKAEMDFCDKISTDGVTWINKNGQSFHFYRYIDHGTNFQTASVAPSRTAEQAVEKLIQSWFLWAGSPNEMIIDSATEFTSEIFQKFLQQNNVKATVIPPGAHWQLGKTERHGEILQEMLSKFEIEHGINNYSELQIALSMCTAAKNACSLRHGFSPEVLVFGKGLRVPGSVASDDHLPSHLAALDENGHGIRFRAQLAMRESARKAFHEADNSMALRRAMLRSFLQSPVSPISWGCKKIQKASLQGLSEVLGMVKRYRRKQRMEASVLELVAKAMLAMPPTEIQAKKGGKATKGKGKGPAGPAPVKGKSKGKEASGASPELSSCELCLVTSGRTEMVNWQPIRQTSRLEGSVWQQVHDSLDGQAAHVLPQDLLERFMRKISEAPKRGSEVQKKVVTQTKRLLSSKQALVADIHHALLVRKGFRKVDDLTWILGPAKGDEEVPAEEVLEALQGLLGAAVGEERSLTAAGQATKDTVASEVFLRQLLERGPLQELQLRVQLNLDMARFNPKANDLESGLDLALTAAWSIIDSKAMPVLLEGILLLGNSVNAASKNLGGAVGVTLESLTKLAHTRCLPAKQAAGTKRKSSRVESALEVLTLHLDQANQGFISNLVSDLDACQSAKDFDHKLMASLVQAGCGEVPDGYYFWNTGNPAIHLLAFVVQIFSRKLMIPKNASRILLSTATQSVIYNGGVVAKWCPVALHLAKLLQAEILLLSALPVISDDTPPHILQRLLTESRQIEADGQRNAWLEQHRWTYGVLGEELVAEGRNRLHRFRGYVRRPGTWENPTWKQDLDVQLAHSFHVSLKECPISGNFSIGDIMAGERQELMAASPSLWEQAMLLVHVIFEQLQQQLGQPPRYVLTGGTLLALLRHGTGAREIDGVLDFTGGLQSWRLSSFWCPMAGRAVHFQRGIRETWQLNLNWRCFRCKPGFQSPVGVSWSWFALYSAAIR</sequence>
<dbReference type="Gene3D" id="4.10.60.10">
    <property type="entry name" value="Zinc finger, CCHC-type"/>
    <property type="match status" value="1"/>
</dbReference>
<evidence type="ECO:0000256" key="3">
    <source>
        <dbReference type="ARBA" id="ARBA00022722"/>
    </source>
</evidence>
<feature type="region of interest" description="Disordered" evidence="8">
    <location>
        <begin position="1058"/>
        <end position="1103"/>
    </location>
</feature>
<evidence type="ECO:0000256" key="5">
    <source>
        <dbReference type="ARBA" id="ARBA00022801"/>
    </source>
</evidence>
<evidence type="ECO:0000313" key="11">
    <source>
        <dbReference type="EMBL" id="CAI3996978.1"/>
    </source>
</evidence>
<dbReference type="GO" id="GO:0004190">
    <property type="term" value="F:aspartic-type endopeptidase activity"/>
    <property type="evidence" value="ECO:0007669"/>
    <property type="project" value="InterPro"/>
</dbReference>
<dbReference type="PROSITE" id="PS50158">
    <property type="entry name" value="ZF_CCHC"/>
    <property type="match status" value="1"/>
</dbReference>
<dbReference type="InterPro" id="IPR012337">
    <property type="entry name" value="RNaseH-like_sf"/>
</dbReference>
<dbReference type="PROSITE" id="PS00141">
    <property type="entry name" value="ASP_PROTEASE"/>
    <property type="match status" value="1"/>
</dbReference>
<evidence type="ECO:0000313" key="12">
    <source>
        <dbReference type="EMBL" id="CAL1150353.1"/>
    </source>
</evidence>
<keyword evidence="1" id="KW-0808">Transferase</keyword>
<dbReference type="Pfam" id="PF02181">
    <property type="entry name" value="FH2"/>
    <property type="match status" value="1"/>
</dbReference>
<keyword evidence="5" id="KW-0378">Hydrolase</keyword>
<evidence type="ECO:0000256" key="8">
    <source>
        <dbReference type="SAM" id="MobiDB-lite"/>
    </source>
</evidence>
<reference evidence="12" key="2">
    <citation type="submission" date="2024-04" db="EMBL/GenBank/DDBJ databases">
        <authorList>
            <person name="Chen Y."/>
            <person name="Shah S."/>
            <person name="Dougan E. K."/>
            <person name="Thang M."/>
            <person name="Chan C."/>
        </authorList>
    </citation>
    <scope>NUCLEOTIDE SEQUENCE [LARGE SCALE GENOMIC DNA]</scope>
</reference>
<dbReference type="EMBL" id="CAMXCT020002273">
    <property type="protein sequence ID" value="CAL1150353.1"/>
    <property type="molecule type" value="Genomic_DNA"/>
</dbReference>
<evidence type="ECO:0000256" key="7">
    <source>
        <dbReference type="PROSITE-ProRule" id="PRU00047"/>
    </source>
</evidence>
<dbReference type="SMART" id="SM00343">
    <property type="entry name" value="ZnF_C2HC"/>
    <property type="match status" value="1"/>
</dbReference>
<reference evidence="11" key="1">
    <citation type="submission" date="2022-10" db="EMBL/GenBank/DDBJ databases">
        <authorList>
            <person name="Chen Y."/>
            <person name="Dougan E. K."/>
            <person name="Chan C."/>
            <person name="Rhodes N."/>
            <person name="Thang M."/>
        </authorList>
    </citation>
    <scope>NUCLEOTIDE SEQUENCE</scope>
</reference>
<dbReference type="SUPFAM" id="SSF57756">
    <property type="entry name" value="Retrovirus zinc finger-like domains"/>
    <property type="match status" value="1"/>
</dbReference>
<evidence type="ECO:0000313" key="14">
    <source>
        <dbReference type="Proteomes" id="UP001152797"/>
    </source>
</evidence>
<dbReference type="GO" id="GO:0004519">
    <property type="term" value="F:endonuclease activity"/>
    <property type="evidence" value="ECO:0007669"/>
    <property type="project" value="UniProtKB-KW"/>
</dbReference>
<dbReference type="GO" id="GO:0008270">
    <property type="term" value="F:zinc ion binding"/>
    <property type="evidence" value="ECO:0007669"/>
    <property type="project" value="UniProtKB-KW"/>
</dbReference>
<dbReference type="Gene3D" id="3.30.420.10">
    <property type="entry name" value="Ribonuclease H-like superfamily/Ribonuclease H"/>
    <property type="match status" value="1"/>
</dbReference>
<dbReference type="InterPro" id="IPR001584">
    <property type="entry name" value="Integrase_cat-core"/>
</dbReference>
<dbReference type="InterPro" id="IPR042201">
    <property type="entry name" value="FH2_Formin_sf"/>
</dbReference>
<dbReference type="InterPro" id="IPR036875">
    <property type="entry name" value="Znf_CCHC_sf"/>
</dbReference>
<dbReference type="InterPro" id="IPR001878">
    <property type="entry name" value="Znf_CCHC"/>
</dbReference>
<dbReference type="SUPFAM" id="SSF101447">
    <property type="entry name" value="Formin homology 2 domain (FH2 domain)"/>
    <property type="match status" value="1"/>
</dbReference>
<keyword evidence="6" id="KW-0695">RNA-directed DNA polymerase</keyword>
<protein>
    <submittedName>
        <fullName evidence="13">CCHC-type domain-containing protein</fullName>
    </submittedName>
</protein>
<dbReference type="InterPro" id="IPR050951">
    <property type="entry name" value="Retrovirus_Pol_polyprotein"/>
</dbReference>
<comment type="caution">
    <text evidence="11">The sequence shown here is derived from an EMBL/GenBank/DDBJ whole genome shotgun (WGS) entry which is preliminary data.</text>
</comment>
<gene>
    <name evidence="11" type="ORF">C1SCF055_LOCUS23408</name>
</gene>
<feature type="compositionally biased region" description="Basic and acidic residues" evidence="8">
    <location>
        <begin position="907"/>
        <end position="927"/>
    </location>
</feature>
<feature type="region of interest" description="Disordered" evidence="8">
    <location>
        <begin position="1466"/>
        <end position="1502"/>
    </location>
</feature>
<organism evidence="11">
    <name type="scientific">Cladocopium goreaui</name>
    <dbReference type="NCBI Taxonomy" id="2562237"/>
    <lineage>
        <taxon>Eukaryota</taxon>
        <taxon>Sar</taxon>
        <taxon>Alveolata</taxon>
        <taxon>Dinophyceae</taxon>
        <taxon>Suessiales</taxon>
        <taxon>Symbiodiniaceae</taxon>
        <taxon>Cladocopium</taxon>
    </lineage>
</organism>
<keyword evidence="2" id="KW-0548">Nucleotidyltransferase</keyword>
<dbReference type="OrthoDB" id="1104827at2759"/>
<evidence type="ECO:0000256" key="1">
    <source>
        <dbReference type="ARBA" id="ARBA00022679"/>
    </source>
</evidence>
<dbReference type="GO" id="GO:0006508">
    <property type="term" value="P:proteolysis"/>
    <property type="evidence" value="ECO:0007669"/>
    <property type="project" value="InterPro"/>
</dbReference>
<keyword evidence="3" id="KW-0540">Nuclease</keyword>
<dbReference type="Proteomes" id="UP001152797">
    <property type="component" value="Unassembled WGS sequence"/>
</dbReference>
<dbReference type="InterPro" id="IPR015425">
    <property type="entry name" value="FH2_Formin"/>
</dbReference>
<keyword evidence="7" id="KW-0862">Zinc</keyword>
<evidence type="ECO:0000259" key="10">
    <source>
        <dbReference type="PROSITE" id="PS50994"/>
    </source>
</evidence>
<keyword evidence="14" id="KW-1185">Reference proteome</keyword>
<dbReference type="GO" id="GO:0015074">
    <property type="term" value="P:DNA integration"/>
    <property type="evidence" value="ECO:0007669"/>
    <property type="project" value="InterPro"/>
</dbReference>
<dbReference type="GO" id="GO:0003676">
    <property type="term" value="F:nucleic acid binding"/>
    <property type="evidence" value="ECO:0007669"/>
    <property type="project" value="InterPro"/>
</dbReference>
<keyword evidence="7" id="KW-0479">Metal-binding</keyword>
<feature type="compositionally biased region" description="Basic residues" evidence="8">
    <location>
        <begin position="1471"/>
        <end position="1480"/>
    </location>
</feature>
<dbReference type="PANTHER" id="PTHR37984">
    <property type="entry name" value="PROTEIN CBG26694"/>
    <property type="match status" value="1"/>
</dbReference>
<feature type="compositionally biased region" description="Polar residues" evidence="8">
    <location>
        <begin position="1063"/>
        <end position="1091"/>
    </location>
</feature>
<keyword evidence="7" id="KW-0863">Zinc-finger</keyword>
<evidence type="ECO:0000256" key="4">
    <source>
        <dbReference type="ARBA" id="ARBA00022759"/>
    </source>
</evidence>
<proteinExistence type="predicted"/>
<dbReference type="InterPro" id="IPR001969">
    <property type="entry name" value="Aspartic_peptidase_AS"/>
</dbReference>
<dbReference type="Gene3D" id="1.25.40.10">
    <property type="entry name" value="Tetratricopeptide repeat domain"/>
    <property type="match status" value="1"/>
</dbReference>
<evidence type="ECO:0000256" key="2">
    <source>
        <dbReference type="ARBA" id="ARBA00022695"/>
    </source>
</evidence>
<accession>A0A9P1G205</accession>
<dbReference type="PANTHER" id="PTHR37984:SF5">
    <property type="entry name" value="PROTEIN NYNRIN-LIKE"/>
    <property type="match status" value="1"/>
</dbReference>
<dbReference type="EMBL" id="CAMXCT030002273">
    <property type="protein sequence ID" value="CAL4784290.1"/>
    <property type="molecule type" value="Genomic_DNA"/>
</dbReference>
<dbReference type="InterPro" id="IPR036397">
    <property type="entry name" value="RNaseH_sf"/>
</dbReference>
<name>A0A9P1G205_9DINO</name>
<feature type="region of interest" description="Disordered" evidence="8">
    <location>
        <begin position="907"/>
        <end position="929"/>
    </location>
</feature>